<sequence>MLSAYSLVARSQEMCPIYGNRLTPYYMGLTTKIVKSGCTLYSGITCHNIFEPVNEQTDYLIVSNRRRPWTLETPEALQVRYRLFGGLLGNRRLGRLGKRNWASGHLTHTTQALFHVGFLLGRGITPVEPAHSCRSMALPHFEHIYRKERQLLFLWYKPVNEQTDHLTVNNRRRPWTLETLEPLQVCCGLLGVRNLSVIGESGIKKIGKGGNWPLVTSLTQRKPAYDVTINIQLLIITDVYLRNLILIYRSPSNTYFGTSAKKCEINFIWFTCLKVHINLFISILIERGRKCHYTIIAVSPLTHVKQRFIVNEETDQLMVSDCRRPWILETPEALQVRCRPFEVRCRPFGAYKFNPFGGSRIIGPPVSSLTQRKRCFTPVFCSAVVSLRSSRPIRAEAWLSHT</sequence>
<name>A0A2H1WPX3_SPOFR</name>
<dbReference type="EMBL" id="ODYU01010131">
    <property type="protein sequence ID" value="SOQ55026.1"/>
    <property type="molecule type" value="Genomic_DNA"/>
</dbReference>
<reference evidence="1" key="1">
    <citation type="submission" date="2016-07" db="EMBL/GenBank/DDBJ databases">
        <authorList>
            <person name="Bretaudeau A."/>
        </authorList>
    </citation>
    <scope>NUCLEOTIDE SEQUENCE</scope>
    <source>
        <strain evidence="1">Rice</strain>
        <tissue evidence="1">Whole body</tissue>
    </source>
</reference>
<accession>A0A2H1WPX3</accession>
<organism evidence="1">
    <name type="scientific">Spodoptera frugiperda</name>
    <name type="common">Fall armyworm</name>
    <dbReference type="NCBI Taxonomy" id="7108"/>
    <lineage>
        <taxon>Eukaryota</taxon>
        <taxon>Metazoa</taxon>
        <taxon>Ecdysozoa</taxon>
        <taxon>Arthropoda</taxon>
        <taxon>Hexapoda</taxon>
        <taxon>Insecta</taxon>
        <taxon>Pterygota</taxon>
        <taxon>Neoptera</taxon>
        <taxon>Endopterygota</taxon>
        <taxon>Lepidoptera</taxon>
        <taxon>Glossata</taxon>
        <taxon>Ditrysia</taxon>
        <taxon>Noctuoidea</taxon>
        <taxon>Noctuidae</taxon>
        <taxon>Amphipyrinae</taxon>
        <taxon>Spodoptera</taxon>
    </lineage>
</organism>
<evidence type="ECO:0000313" key="1">
    <source>
        <dbReference type="EMBL" id="SOQ55026.1"/>
    </source>
</evidence>
<protein>
    <submittedName>
        <fullName evidence="1">SFRICE_031116</fullName>
    </submittedName>
</protein>
<gene>
    <name evidence="1" type="ORF">SFRICE_031116</name>
</gene>
<dbReference type="AlphaFoldDB" id="A0A2H1WPX3"/>
<proteinExistence type="predicted"/>